<evidence type="ECO:0000313" key="1">
    <source>
        <dbReference type="EnsemblMetazoa" id="GPPI018289-PA"/>
    </source>
</evidence>
<dbReference type="EMBL" id="JXJN01008182">
    <property type="status" value="NOT_ANNOTATED_CDS"/>
    <property type="molecule type" value="Genomic_DNA"/>
</dbReference>
<dbReference type="AlphaFoldDB" id="A0A1B0B472"/>
<keyword evidence="2" id="KW-1185">Reference proteome</keyword>
<proteinExistence type="predicted"/>
<name>A0A1B0B472_9MUSC</name>
<evidence type="ECO:0000313" key="2">
    <source>
        <dbReference type="Proteomes" id="UP000092460"/>
    </source>
</evidence>
<protein>
    <submittedName>
        <fullName evidence="1">Uncharacterized protein</fullName>
    </submittedName>
</protein>
<dbReference type="VEuPathDB" id="VectorBase:GPPI018289"/>
<dbReference type="Proteomes" id="UP000092460">
    <property type="component" value="Unassembled WGS sequence"/>
</dbReference>
<organism evidence="1 2">
    <name type="scientific">Glossina palpalis gambiensis</name>
    <dbReference type="NCBI Taxonomy" id="67801"/>
    <lineage>
        <taxon>Eukaryota</taxon>
        <taxon>Metazoa</taxon>
        <taxon>Ecdysozoa</taxon>
        <taxon>Arthropoda</taxon>
        <taxon>Hexapoda</taxon>
        <taxon>Insecta</taxon>
        <taxon>Pterygota</taxon>
        <taxon>Neoptera</taxon>
        <taxon>Endopterygota</taxon>
        <taxon>Diptera</taxon>
        <taxon>Brachycera</taxon>
        <taxon>Muscomorpha</taxon>
        <taxon>Hippoboscoidea</taxon>
        <taxon>Glossinidae</taxon>
        <taxon>Glossina</taxon>
    </lineage>
</organism>
<accession>A0A1B0B472</accession>
<dbReference type="EnsemblMetazoa" id="GPPI018289-RA">
    <property type="protein sequence ID" value="GPPI018289-PA"/>
    <property type="gene ID" value="GPPI018289"/>
</dbReference>
<sequence length="123" mass="14667">MITLRTYFGWTIDAVAKIVKYKKRLYNLTRKLINNDKKLLKYDSEKRHLVREGLAERVNINDNNQLIYHIPHKPVYREDITTAKTRMRCPNEYLCQLRSILRNRNGSSKDVFLLHEDIACIFA</sequence>
<reference evidence="2" key="1">
    <citation type="submission" date="2015-01" db="EMBL/GenBank/DDBJ databases">
        <authorList>
            <person name="Aksoy S."/>
            <person name="Warren W."/>
            <person name="Wilson R.K."/>
        </authorList>
    </citation>
    <scope>NUCLEOTIDE SEQUENCE [LARGE SCALE GENOMIC DNA]</scope>
    <source>
        <strain evidence="2">IAEA</strain>
    </source>
</reference>
<reference evidence="1" key="2">
    <citation type="submission" date="2020-05" db="UniProtKB">
        <authorList>
            <consortium name="EnsemblMetazoa"/>
        </authorList>
    </citation>
    <scope>IDENTIFICATION</scope>
    <source>
        <strain evidence="1">IAEA</strain>
    </source>
</reference>